<evidence type="ECO:0000313" key="1">
    <source>
        <dbReference type="EMBL" id="QEN05580.1"/>
    </source>
</evidence>
<organism evidence="1 2">
    <name type="scientific">Thiospirochaeta perfilievii</name>
    <dbReference type="NCBI Taxonomy" id="252967"/>
    <lineage>
        <taxon>Bacteria</taxon>
        <taxon>Pseudomonadati</taxon>
        <taxon>Spirochaetota</taxon>
        <taxon>Spirochaetia</taxon>
        <taxon>Spirochaetales</taxon>
        <taxon>Spirochaetaceae</taxon>
        <taxon>Thiospirochaeta</taxon>
    </lineage>
</organism>
<reference evidence="1 2" key="1">
    <citation type="submission" date="2019-02" db="EMBL/GenBank/DDBJ databases">
        <authorList>
            <person name="Fomenkov A."/>
            <person name="Dubinina G."/>
            <person name="Grabovich M."/>
            <person name="Vincze T."/>
            <person name="Roberts R.J."/>
        </authorList>
    </citation>
    <scope>NUCLEOTIDE SEQUENCE [LARGE SCALE GENOMIC DNA]</scope>
    <source>
        <strain evidence="1 2">P</strain>
    </source>
</reference>
<reference evidence="1 2" key="2">
    <citation type="submission" date="2019-09" db="EMBL/GenBank/DDBJ databases">
        <title>Complete Genome Sequence and Methylome Analysis of free living Spirochaetas.</title>
        <authorList>
            <person name="Leshcheva N."/>
            <person name="Mikheeva N."/>
        </authorList>
    </citation>
    <scope>NUCLEOTIDE SEQUENCE [LARGE SCALE GENOMIC DNA]</scope>
    <source>
        <strain evidence="1 2">P</strain>
    </source>
</reference>
<dbReference type="Pfam" id="PF09986">
    <property type="entry name" value="DUF2225"/>
    <property type="match status" value="1"/>
</dbReference>
<dbReference type="Proteomes" id="UP000323824">
    <property type="component" value="Chromosome"/>
</dbReference>
<dbReference type="AlphaFoldDB" id="A0A5C1QES9"/>
<accession>A0A5C1QES9</accession>
<evidence type="ECO:0000313" key="2">
    <source>
        <dbReference type="Proteomes" id="UP000323824"/>
    </source>
</evidence>
<dbReference type="RefSeq" id="WP_149568816.1">
    <property type="nucleotide sequence ID" value="NZ_CP035807.1"/>
</dbReference>
<dbReference type="OrthoDB" id="367491at2"/>
<dbReference type="EMBL" id="CP035807">
    <property type="protein sequence ID" value="QEN05580.1"/>
    <property type="molecule type" value="Genomic_DNA"/>
</dbReference>
<dbReference type="KEGG" id="sper:EW093_12940"/>
<proteinExistence type="predicted"/>
<name>A0A5C1QES9_9SPIO</name>
<keyword evidence="2" id="KW-1185">Reference proteome</keyword>
<dbReference type="InterPro" id="IPR018708">
    <property type="entry name" value="DUF2225"/>
</dbReference>
<gene>
    <name evidence="1" type="ORF">EW093_12940</name>
</gene>
<sequence length="285" mass="32600">MSEKSKISYYSKNVINCPVCGKEFKKEDLLSGGGRMNAGNLTDELHRLYIPTKKYGPIYPLIYPVVVCPTCLYSAYISDFETISPDSIFELKNKTELRKEEAKNLFPRYNFSKNRTIIEGILSYILAAICYDSIDSSHQPIYKQGLSCLRAAWLCNDYHLVEPNENFDYLRDVMYRKADFFYSQMVEAEKDGIEEYGTITHFGPDIDHNHGFDGALFLAGLLVYKHGQKDDKVKRLKSLHTAKITISRIVGMGKASKSKPSDFVESARELHSKIKDEINRLEENS</sequence>
<protein>
    <submittedName>
        <fullName evidence="1">DUF2225 domain-containing protein</fullName>
    </submittedName>
</protein>